<dbReference type="PROSITE" id="PS51194">
    <property type="entry name" value="HELICASE_CTER"/>
    <property type="match status" value="1"/>
</dbReference>
<evidence type="ECO:0000256" key="4">
    <source>
        <dbReference type="SAM" id="MobiDB-lite"/>
    </source>
</evidence>
<dbReference type="InterPro" id="IPR001650">
    <property type="entry name" value="Helicase_C-like"/>
</dbReference>
<evidence type="ECO:0000259" key="6">
    <source>
        <dbReference type="PROSITE" id="PS51194"/>
    </source>
</evidence>
<feature type="domain" description="Helicase ATP-binding" evidence="5">
    <location>
        <begin position="185"/>
        <end position="349"/>
    </location>
</feature>
<evidence type="ECO:0000259" key="5">
    <source>
        <dbReference type="PROSITE" id="PS51192"/>
    </source>
</evidence>
<dbReference type="GO" id="GO:0016787">
    <property type="term" value="F:hydrolase activity"/>
    <property type="evidence" value="ECO:0007669"/>
    <property type="project" value="UniProtKB-KW"/>
</dbReference>
<dbReference type="Pfam" id="PF00176">
    <property type="entry name" value="SNF2-rel_dom"/>
    <property type="match status" value="1"/>
</dbReference>
<dbReference type="SMART" id="SM00490">
    <property type="entry name" value="HELICc"/>
    <property type="match status" value="1"/>
</dbReference>
<evidence type="ECO:0000256" key="2">
    <source>
        <dbReference type="ARBA" id="ARBA00022801"/>
    </source>
</evidence>
<dbReference type="Proteomes" id="UP001362899">
    <property type="component" value="Unassembled WGS sequence"/>
</dbReference>
<feature type="region of interest" description="Disordered" evidence="4">
    <location>
        <begin position="453"/>
        <end position="472"/>
    </location>
</feature>
<accession>A0AAV5RFW4</accession>
<keyword evidence="1" id="KW-0547">Nucleotide-binding</keyword>
<dbReference type="PROSITE" id="PS51192">
    <property type="entry name" value="HELICASE_ATP_BIND_1"/>
    <property type="match status" value="1"/>
</dbReference>
<dbReference type="InterPro" id="IPR014001">
    <property type="entry name" value="Helicase_ATP-bd"/>
</dbReference>
<dbReference type="InterPro" id="IPR027417">
    <property type="entry name" value="P-loop_NTPase"/>
</dbReference>
<feature type="region of interest" description="Disordered" evidence="4">
    <location>
        <begin position="140"/>
        <end position="159"/>
    </location>
</feature>
<dbReference type="Pfam" id="PF00271">
    <property type="entry name" value="Helicase_C"/>
    <property type="match status" value="1"/>
</dbReference>
<dbReference type="SUPFAM" id="SSF52540">
    <property type="entry name" value="P-loop containing nucleoside triphosphate hydrolases"/>
    <property type="match status" value="2"/>
</dbReference>
<organism evidence="7 8">
    <name type="scientific">Starmerella bacillaris</name>
    <name type="common">Yeast</name>
    <name type="synonym">Candida zemplinina</name>
    <dbReference type="NCBI Taxonomy" id="1247836"/>
    <lineage>
        <taxon>Eukaryota</taxon>
        <taxon>Fungi</taxon>
        <taxon>Dikarya</taxon>
        <taxon>Ascomycota</taxon>
        <taxon>Saccharomycotina</taxon>
        <taxon>Dipodascomycetes</taxon>
        <taxon>Dipodascales</taxon>
        <taxon>Trichomonascaceae</taxon>
        <taxon>Starmerella</taxon>
    </lineage>
</organism>
<dbReference type="GO" id="GO:0008094">
    <property type="term" value="F:ATP-dependent activity, acting on DNA"/>
    <property type="evidence" value="ECO:0007669"/>
    <property type="project" value="TreeGrafter"/>
</dbReference>
<dbReference type="GO" id="GO:0006281">
    <property type="term" value="P:DNA repair"/>
    <property type="evidence" value="ECO:0007669"/>
    <property type="project" value="TreeGrafter"/>
</dbReference>
<dbReference type="Gene3D" id="3.40.50.10810">
    <property type="entry name" value="Tandem AAA-ATPase domain"/>
    <property type="match status" value="1"/>
</dbReference>
<keyword evidence="2" id="KW-0378">Hydrolase</keyword>
<feature type="compositionally biased region" description="Low complexity" evidence="4">
    <location>
        <begin position="453"/>
        <end position="467"/>
    </location>
</feature>
<gene>
    <name evidence="7" type="ORF">DASB73_013420</name>
</gene>
<sequence length="674" mass="75893">MSSAEPSKPLKKKDPLPDLKKSSILRPSRPPTTNTVKQPLRPPSLADPTKSNKLPGGSYTIPKLVPTPVNDLLGNSGKYINTADNADDEQVEPIGYTKPKYKQIIPSAPNPQKSKSKRATVSVGDGDSNKAIKVLLEQSRKAKKHDLKHQNDEDEQLDKNNRIEGLTPALLPHQVVGVKFLCRREVCPVYSRGGILADSMGLGKTIQSISLILRNAPPKGEHKPTLVVTPVAVMNQWKQEIETMAPRLTVTTHHGTNRAKSFKQLKKFDVVITTYQTATSEQKTDGALFQDEWFRIICDEAHSFRNCETALFKAMRSLKSDGRRWALTGTPVHNNTADIVSLLRFIDAERFDQNDKLVDTLVTSEHLEVILEPLVLRRTQSILKNILPELKTVQHKLQLNNKKDKKLMKELYYMKLPRMVHLVRLRMVADGLLTLSKGKENVFENIAKTSASSSESKVKSPSHASSSGANNIDTVTADEDTALAALMNSMNLNDSKDTKKHFLGYDNDKVIKIREILTENRQRKTVIFSSFVSMLRLTTFMLEHEGINYELYHGSLNNTDRSKILERFKDPKGGITVLLCSLQTAAVGLNLTMASQVIMIEPWWNPQITDQAVKRVHRIGQKEEVVYHEFYIQESIEEKVLAIQEQKRHLATSILDVPPKLSKEDMDFIIERPS</sequence>
<reference evidence="7 8" key="1">
    <citation type="journal article" date="2023" name="Elife">
        <title>Identification of key yeast species and microbe-microbe interactions impacting larval growth of Drosophila in the wild.</title>
        <authorList>
            <person name="Mure A."/>
            <person name="Sugiura Y."/>
            <person name="Maeda R."/>
            <person name="Honda K."/>
            <person name="Sakurai N."/>
            <person name="Takahashi Y."/>
            <person name="Watada M."/>
            <person name="Katoh T."/>
            <person name="Gotoh A."/>
            <person name="Gotoh Y."/>
            <person name="Taniguchi I."/>
            <person name="Nakamura K."/>
            <person name="Hayashi T."/>
            <person name="Katayama T."/>
            <person name="Uemura T."/>
            <person name="Hattori Y."/>
        </authorList>
    </citation>
    <scope>NUCLEOTIDE SEQUENCE [LARGE SCALE GENOMIC DNA]</scope>
    <source>
        <strain evidence="7 8">SB-73</strain>
    </source>
</reference>
<name>A0AAV5RFW4_STABA</name>
<evidence type="ECO:0000313" key="7">
    <source>
        <dbReference type="EMBL" id="GMM50384.1"/>
    </source>
</evidence>
<dbReference type="CDD" id="cd18008">
    <property type="entry name" value="DEXDc_SHPRH-like"/>
    <property type="match status" value="1"/>
</dbReference>
<feature type="domain" description="Helicase C-terminal" evidence="6">
    <location>
        <begin position="512"/>
        <end position="665"/>
    </location>
</feature>
<dbReference type="SMART" id="SM00487">
    <property type="entry name" value="DEXDc"/>
    <property type="match status" value="1"/>
</dbReference>
<dbReference type="AlphaFoldDB" id="A0AAV5RFW4"/>
<dbReference type="Gene3D" id="3.40.50.300">
    <property type="entry name" value="P-loop containing nucleotide triphosphate hydrolases"/>
    <property type="match status" value="1"/>
</dbReference>
<feature type="region of interest" description="Disordered" evidence="4">
    <location>
        <begin position="1"/>
        <end position="70"/>
    </location>
</feature>
<evidence type="ECO:0000313" key="8">
    <source>
        <dbReference type="Proteomes" id="UP001362899"/>
    </source>
</evidence>
<proteinExistence type="predicted"/>
<dbReference type="GO" id="GO:0005634">
    <property type="term" value="C:nucleus"/>
    <property type="evidence" value="ECO:0007669"/>
    <property type="project" value="TreeGrafter"/>
</dbReference>
<evidence type="ECO:0000256" key="1">
    <source>
        <dbReference type="ARBA" id="ARBA00022741"/>
    </source>
</evidence>
<dbReference type="InterPro" id="IPR049730">
    <property type="entry name" value="SNF2/RAD54-like_C"/>
</dbReference>
<dbReference type="CDD" id="cd18793">
    <property type="entry name" value="SF2_C_SNF"/>
    <property type="match status" value="1"/>
</dbReference>
<dbReference type="EMBL" id="BTGC01000003">
    <property type="protein sequence ID" value="GMM50384.1"/>
    <property type="molecule type" value="Genomic_DNA"/>
</dbReference>
<evidence type="ECO:0000256" key="3">
    <source>
        <dbReference type="ARBA" id="ARBA00022840"/>
    </source>
</evidence>
<feature type="region of interest" description="Disordered" evidence="4">
    <location>
        <begin position="98"/>
        <end position="125"/>
    </location>
</feature>
<feature type="compositionally biased region" description="Basic and acidic residues" evidence="4">
    <location>
        <begin position="12"/>
        <end position="21"/>
    </location>
</feature>
<dbReference type="InterPro" id="IPR038718">
    <property type="entry name" value="SNF2-like_sf"/>
</dbReference>
<keyword evidence="3" id="KW-0067">ATP-binding</keyword>
<dbReference type="InterPro" id="IPR000330">
    <property type="entry name" value="SNF2_N"/>
</dbReference>
<comment type="caution">
    <text evidence="7">The sequence shown here is derived from an EMBL/GenBank/DDBJ whole genome shotgun (WGS) entry which is preliminary data.</text>
</comment>
<protein>
    <submittedName>
        <fullName evidence="7">Uncharacterized protein</fullName>
    </submittedName>
</protein>
<dbReference type="PANTHER" id="PTHR45626">
    <property type="entry name" value="TRANSCRIPTION TERMINATION FACTOR 2-RELATED"/>
    <property type="match status" value="1"/>
</dbReference>
<keyword evidence="8" id="KW-1185">Reference proteome</keyword>
<dbReference type="InterPro" id="IPR050628">
    <property type="entry name" value="SNF2_RAD54_helicase_TF"/>
</dbReference>
<dbReference type="PANTHER" id="PTHR45626:SF14">
    <property type="entry name" value="ATP-DEPENDENT DNA HELICASE (EUROFUNG)"/>
    <property type="match status" value="1"/>
</dbReference>
<dbReference type="GO" id="GO:0005524">
    <property type="term" value="F:ATP binding"/>
    <property type="evidence" value="ECO:0007669"/>
    <property type="project" value="UniProtKB-KW"/>
</dbReference>